<dbReference type="KEGG" id="err:DVR09_11140"/>
<evidence type="ECO:0000313" key="4">
    <source>
        <dbReference type="Proteomes" id="UP000254508"/>
    </source>
</evidence>
<keyword evidence="2" id="KW-0812">Transmembrane</keyword>
<evidence type="ECO:0000256" key="1">
    <source>
        <dbReference type="SAM" id="MobiDB-lite"/>
    </source>
</evidence>
<keyword evidence="4" id="KW-1185">Reference proteome</keyword>
<dbReference type="EMBL" id="CP031357">
    <property type="protein sequence ID" value="AXK42808.1"/>
    <property type="molecule type" value="Genomic_DNA"/>
</dbReference>
<protein>
    <submittedName>
        <fullName evidence="3">Exoprotein</fullName>
    </submittedName>
</protein>
<dbReference type="AlphaFoldDB" id="A0A345YFV6"/>
<dbReference type="Proteomes" id="UP000254508">
    <property type="component" value="Chromosome"/>
</dbReference>
<proteinExistence type="predicted"/>
<dbReference type="OrthoDB" id="7597031at2"/>
<keyword evidence="2" id="KW-0472">Membrane</keyword>
<feature type="transmembrane region" description="Helical" evidence="2">
    <location>
        <begin position="27"/>
        <end position="46"/>
    </location>
</feature>
<dbReference type="InterPro" id="IPR021730">
    <property type="entry name" value="YdbH"/>
</dbReference>
<dbReference type="RefSeq" id="WP_115416986.1">
    <property type="nucleotide sequence ID" value="NZ_CP031357.1"/>
</dbReference>
<feature type="region of interest" description="Disordered" evidence="1">
    <location>
        <begin position="1047"/>
        <end position="1075"/>
    </location>
</feature>
<evidence type="ECO:0000256" key="2">
    <source>
        <dbReference type="SAM" id="Phobius"/>
    </source>
</evidence>
<organism evidence="3 4">
    <name type="scientific">Erythrobacter aureus</name>
    <dbReference type="NCBI Taxonomy" id="2182384"/>
    <lineage>
        <taxon>Bacteria</taxon>
        <taxon>Pseudomonadati</taxon>
        <taxon>Pseudomonadota</taxon>
        <taxon>Alphaproteobacteria</taxon>
        <taxon>Sphingomonadales</taxon>
        <taxon>Erythrobacteraceae</taxon>
        <taxon>Erythrobacter/Porphyrobacter group</taxon>
        <taxon>Erythrobacter</taxon>
    </lineage>
</organism>
<keyword evidence="2" id="KW-1133">Transmembrane helix</keyword>
<gene>
    <name evidence="3" type="ORF">DVR09_11140</name>
</gene>
<evidence type="ECO:0000313" key="3">
    <source>
        <dbReference type="EMBL" id="AXK42808.1"/>
    </source>
</evidence>
<reference evidence="4" key="1">
    <citation type="submission" date="2018-07" db="EMBL/GenBank/DDBJ databases">
        <title>Genome sequence of Erythrobacter strain YH-07, an antagonistic bacterium isolated from Yellow Sea.</title>
        <authorList>
            <person name="Tang T."/>
            <person name="Liu Q."/>
            <person name="Sun X."/>
        </authorList>
    </citation>
    <scope>NUCLEOTIDE SEQUENCE [LARGE SCALE GENOMIC DNA]</scope>
    <source>
        <strain evidence="4">YH-07</strain>
    </source>
</reference>
<dbReference type="Pfam" id="PF11739">
    <property type="entry name" value="YdbH-like"/>
    <property type="match status" value="1"/>
</dbReference>
<name>A0A345YFV6_9SPHN</name>
<sequence length="1075" mass="115058">MERDANDNPVAVEDDLVRRARWQQKRWAIPGILLALLVAAGIAAWFSRESIVDDIIRDQLDANGIPATYTIDRVGGQTQIFSDVVLGDPDEPDFTAKRVIVSLRHRFGTPEIGGVTLVEPRIYGAFRNGELTFGALDSLLFGPSEEPAGLPNLNLTIRDGRGLVETDYGPIGLSLAGSGLVSHGWEGALAAIAPELVVEGCETGRVSAYGKLTTISGEPQFSGPLRLASLICEERSLKLANYAMDLTVAADTRLSNPSIEARLEGGETRIAENSASAMLGTVRAQMRDRLTTARFSLAARGVDTPQALAAVLTAEGQFRASDGFERLQLDGELEGNGLRLGRELIATVESLAKTGDGTFIAPLTRKLARALQAETRGSALNAEVRLRLDPNGYSLLTPRAELRGGSGARLISLSRVEIAAQGDEMPRVAGNIATGGTNMPRVSGRMERSESGGSIFRLAMERYEAGDAALSVPQVVIAQGAGGALGFSGRVLASGTLPGGSATNLLLPVEGRYDSGRLSMWRKCVDLRFDRLELANLSFEKRGFTLCPPRGRPILQNDAGGMRIAAGAPSLDLEGHLGETPIRLASGPVGFAYPGVVTARSIDVALGPPDAPSRFRVSGLEGRLGEDISGTFTDADILLAAVPMNLEQTSGKWRFAGGELSIDGAEFTLVDRENPPRFEPLVAREASLTLIDNVIDARARMRNPASDRLVTIVDIRHNLESSRGHATIDVPGLQFDDRLQPGQLSQLTFGVIANAEGVVTGQGRIDWASDGTITSSGAFSSDDLDFAAAFGPVEGASGTVEFTDLLNLTTAPGQKIRVASVNPGIEVLDGEVEFELRNGELLAVSGGSWPFMGGQLILREVDLNLGISEERRYIFEIVGLDAATFVAEMEFENLSASGLFDGTVPIVFDADGNGRIDTGVLISRPPGGNISYVGELSYEDLSPIANFAFDALKSLDYSQMRVIMEGPLTGEIVTRVRFDGVKQGDRAKSNFITKRLAALPLQFRINIKAQFYQLLTSLKSLYDPASVRDPRELGLLSDDGTRFLRRSITGEEAEPDIDPGDIVPDEPTIQEQESE</sequence>
<accession>A0A345YFV6</accession>